<gene>
    <name evidence="1" type="ORF">J2W49_001913</name>
</gene>
<reference evidence="1 2" key="1">
    <citation type="submission" date="2023-07" db="EMBL/GenBank/DDBJ databases">
        <title>Sorghum-associated microbial communities from plants grown in Nebraska, USA.</title>
        <authorList>
            <person name="Schachtman D."/>
        </authorList>
    </citation>
    <scope>NUCLEOTIDE SEQUENCE [LARGE SCALE GENOMIC DNA]</scope>
    <source>
        <strain evidence="1 2">4249</strain>
    </source>
</reference>
<sequence>MSTRAAVVAHPATERPEPWHMAQLALAFERRLQHLPEGADPSWPAWAAVRPTLARLTPGAARRRVMASLFSRHCGPLPDVRALATPAGRLALLDRLSLLSRLCALALLSRPGVMRCCVERRTRQSIEAALGPAMGALRASAHEGSVVPAHVAAWMPIQWACVGYADVCRAGAWPHLGLRRLVRLALPARWPVPLSGRDVPITHVPTHEALRQVHALFDGDDAW</sequence>
<keyword evidence="2" id="KW-1185">Reference proteome</keyword>
<name>A0ABU1WKZ0_9BURK</name>
<evidence type="ECO:0000313" key="1">
    <source>
        <dbReference type="EMBL" id="MDR7149958.1"/>
    </source>
</evidence>
<dbReference type="Pfam" id="PF09502">
    <property type="entry name" value="HrpB4"/>
    <property type="match status" value="1"/>
</dbReference>
<evidence type="ECO:0000313" key="2">
    <source>
        <dbReference type="Proteomes" id="UP001265700"/>
    </source>
</evidence>
<protein>
    <submittedName>
        <fullName evidence="1">Uncharacterized protein</fullName>
    </submittedName>
</protein>
<dbReference type="EMBL" id="JAVDWU010000003">
    <property type="protein sequence ID" value="MDR7149958.1"/>
    <property type="molecule type" value="Genomic_DNA"/>
</dbReference>
<dbReference type="Proteomes" id="UP001265700">
    <property type="component" value="Unassembled WGS sequence"/>
</dbReference>
<proteinExistence type="predicted"/>
<organism evidence="1 2">
    <name type="scientific">Hydrogenophaga palleronii</name>
    <dbReference type="NCBI Taxonomy" id="65655"/>
    <lineage>
        <taxon>Bacteria</taxon>
        <taxon>Pseudomonadati</taxon>
        <taxon>Pseudomonadota</taxon>
        <taxon>Betaproteobacteria</taxon>
        <taxon>Burkholderiales</taxon>
        <taxon>Comamonadaceae</taxon>
        <taxon>Hydrogenophaga</taxon>
    </lineage>
</organism>
<dbReference type="RefSeq" id="WP_310314868.1">
    <property type="nucleotide sequence ID" value="NZ_JAVDWU010000003.1"/>
</dbReference>
<dbReference type="InterPro" id="IPR013393">
    <property type="entry name" value="T3SS_HrpB4"/>
</dbReference>
<comment type="caution">
    <text evidence="1">The sequence shown here is derived from an EMBL/GenBank/DDBJ whole genome shotgun (WGS) entry which is preliminary data.</text>
</comment>
<accession>A0ABU1WKZ0</accession>